<evidence type="ECO:0000259" key="4">
    <source>
        <dbReference type="Pfam" id="PF22941"/>
    </source>
</evidence>
<feature type="domain" description="Transcriptional adapter 2-alpha/beta-like" evidence="4">
    <location>
        <begin position="373"/>
        <end position="453"/>
    </location>
</feature>
<gene>
    <name evidence="6" type="ORF">niasHT_020906</name>
</gene>
<reference evidence="6 7" key="1">
    <citation type="submission" date="2024-10" db="EMBL/GenBank/DDBJ databases">
        <authorList>
            <person name="Kim D."/>
        </authorList>
    </citation>
    <scope>NUCLEOTIDE SEQUENCE [LARGE SCALE GENOMIC DNA]</scope>
    <source>
        <strain evidence="6">BH-2024</strain>
    </source>
</reference>
<name>A0ABD2KCF7_9BILA</name>
<evidence type="ECO:0000259" key="5">
    <source>
        <dbReference type="Pfam" id="PF25299"/>
    </source>
</evidence>
<proteinExistence type="predicted"/>
<dbReference type="Proteomes" id="UP001620626">
    <property type="component" value="Unassembled WGS sequence"/>
</dbReference>
<organism evidence="6 7">
    <name type="scientific">Heterodera trifolii</name>
    <dbReference type="NCBI Taxonomy" id="157864"/>
    <lineage>
        <taxon>Eukaryota</taxon>
        <taxon>Metazoa</taxon>
        <taxon>Ecdysozoa</taxon>
        <taxon>Nematoda</taxon>
        <taxon>Chromadorea</taxon>
        <taxon>Rhabditida</taxon>
        <taxon>Tylenchina</taxon>
        <taxon>Tylenchomorpha</taxon>
        <taxon>Tylenchoidea</taxon>
        <taxon>Heteroderidae</taxon>
        <taxon>Heteroderinae</taxon>
        <taxon>Heterodera</taxon>
    </lineage>
</organism>
<keyword evidence="7" id="KW-1185">Reference proteome</keyword>
<dbReference type="InterPro" id="IPR055141">
    <property type="entry name" value="TADA2A_B-like_dom"/>
</dbReference>
<feature type="domain" description="ZZ-type" evidence="5">
    <location>
        <begin position="51"/>
        <end position="99"/>
    </location>
</feature>
<evidence type="ECO:0000256" key="2">
    <source>
        <dbReference type="ARBA" id="ARBA00022771"/>
    </source>
</evidence>
<dbReference type="PANTHER" id="PTHR12374:SF63">
    <property type="entry name" value="TRANSCRIPTIONAL ADAPTER 2-BETA"/>
    <property type="match status" value="1"/>
</dbReference>
<accession>A0ABD2KCF7</accession>
<keyword evidence="2" id="KW-0863">Zinc-finger</keyword>
<evidence type="ECO:0000313" key="7">
    <source>
        <dbReference type="Proteomes" id="UP001620626"/>
    </source>
</evidence>
<dbReference type="PANTHER" id="PTHR12374">
    <property type="entry name" value="TRANSCRIPTIONAL ADAPTOR 2 ADA2 -RELATED"/>
    <property type="match status" value="1"/>
</dbReference>
<dbReference type="Pfam" id="PF25299">
    <property type="entry name" value="ZZ_ADA2"/>
    <property type="match status" value="1"/>
</dbReference>
<evidence type="ECO:0000313" key="6">
    <source>
        <dbReference type="EMBL" id="KAL3100627.1"/>
    </source>
</evidence>
<dbReference type="AlphaFoldDB" id="A0ABD2KCF7"/>
<comment type="caution">
    <text evidence="6">The sequence shown here is derived from an EMBL/GenBank/DDBJ whole genome shotgun (WGS) entry which is preliminary data.</text>
</comment>
<dbReference type="InterPro" id="IPR000433">
    <property type="entry name" value="Znf_ZZ"/>
</dbReference>
<keyword evidence="3" id="KW-0862">Zinc</keyword>
<sequence length="580" mass="66394">MQSTESDLQGSSIPKISRVKIPLEPITLSAWYEMKRLQSLPSLSEADHKECSFCLVNFDAVSTYAKCLDCQQGEVLICIECLRMGVESPPHKRGHRYIFVDNIGPNFFDDDPNAWGAQEDIHLLNSLIKAHLDQWAELSKDFGRKKPLMEALERLDRCFLRNEIGKCILATKSRGIVNICGDDSDVKEENANEFNCNGYQSEFKTNHEDHPPPLDVASLSFSAAPTQKRRATFFDEEDDSDSDSAISKQNSYDSVAIGELRLPTRSVGETSNLTENRRKATRKEQLLAVAKNAAVEAFRGQRKTSLELSEALNSAENVGKVSCDGAHNNSTISDEKLAELYASSACSPYFYNAKVPLMKPQTVAKFDEEDLQLLTYLPFRDEFENEYKNDAEQLISRIVFPREGADLGEVDKFINEVIYARFNRYNRIMRIRTTKKAIIREHNLLNEYLNIVKTNMSEKGKYAVFEDRYFTSKTAENSFRPLFAQLRQIAEKDTLNQLASNIGEMETLVEQIDELKQLQREGVTKLKGRLKVDSTPIHWLKRRKVKRTDNAEQKKAGLRWKRIKRWTKRTHCQQNGEDDE</sequence>
<dbReference type="EMBL" id="JBICBT010000786">
    <property type="protein sequence ID" value="KAL3100627.1"/>
    <property type="molecule type" value="Genomic_DNA"/>
</dbReference>
<dbReference type="GO" id="GO:0008270">
    <property type="term" value="F:zinc ion binding"/>
    <property type="evidence" value="ECO:0007669"/>
    <property type="project" value="UniProtKB-KW"/>
</dbReference>
<protein>
    <submittedName>
        <fullName evidence="6">Uncharacterized protein</fullName>
    </submittedName>
</protein>
<evidence type="ECO:0000256" key="1">
    <source>
        <dbReference type="ARBA" id="ARBA00022723"/>
    </source>
</evidence>
<dbReference type="Pfam" id="PF22941">
    <property type="entry name" value="TADA2A-like_3rd"/>
    <property type="match status" value="1"/>
</dbReference>
<keyword evidence="1" id="KW-0479">Metal-binding</keyword>
<evidence type="ECO:0000256" key="3">
    <source>
        <dbReference type="ARBA" id="ARBA00022833"/>
    </source>
</evidence>